<name>A0A9D3AIU9_9FIRM</name>
<evidence type="ECO:0000313" key="2">
    <source>
        <dbReference type="EMBL" id="HJH49605.1"/>
    </source>
</evidence>
<dbReference type="RefSeq" id="WP_277271859.1">
    <property type="nucleotide sequence ID" value="NZ_DYXE01000048.1"/>
</dbReference>
<accession>A0A9D3AIU9</accession>
<dbReference type="Pfam" id="PF01507">
    <property type="entry name" value="PAPS_reduct"/>
    <property type="match status" value="1"/>
</dbReference>
<comment type="caution">
    <text evidence="2">The sequence shown here is derived from an EMBL/GenBank/DDBJ whole genome shotgun (WGS) entry which is preliminary data.</text>
</comment>
<dbReference type="Gene3D" id="3.40.50.620">
    <property type="entry name" value="HUPs"/>
    <property type="match status" value="1"/>
</dbReference>
<dbReference type="PANTHER" id="PTHR43196">
    <property type="entry name" value="SULFATE ADENYLYLTRANSFERASE SUBUNIT 2"/>
    <property type="match status" value="1"/>
</dbReference>
<organism evidence="2 3">
    <name type="scientific">Merdimonas faecis</name>
    <dbReference type="NCBI Taxonomy" id="1653435"/>
    <lineage>
        <taxon>Bacteria</taxon>
        <taxon>Bacillati</taxon>
        <taxon>Bacillota</taxon>
        <taxon>Clostridia</taxon>
        <taxon>Lachnospirales</taxon>
        <taxon>Lachnospiraceae</taxon>
        <taxon>Merdimonas</taxon>
    </lineage>
</organism>
<dbReference type="InterPro" id="IPR050128">
    <property type="entry name" value="Sulfate_adenylyltrnsfr_sub2"/>
</dbReference>
<dbReference type="InterPro" id="IPR002500">
    <property type="entry name" value="PAPS_reduct_dom"/>
</dbReference>
<proteinExistence type="predicted"/>
<dbReference type="Proteomes" id="UP000813420">
    <property type="component" value="Unassembled WGS sequence"/>
</dbReference>
<feature type="domain" description="Phosphoadenosine phosphosulphate reductase" evidence="1">
    <location>
        <begin position="62"/>
        <end position="138"/>
    </location>
</feature>
<reference evidence="2" key="1">
    <citation type="journal article" date="2021" name="PeerJ">
        <title>Extensive microbial diversity within the chicken gut microbiome revealed by metagenomics and culture.</title>
        <authorList>
            <person name="Gilroy R."/>
            <person name="Ravi A."/>
            <person name="Getino M."/>
            <person name="Pursley I."/>
            <person name="Horton D.L."/>
            <person name="Alikhan N.F."/>
            <person name="Baker D."/>
            <person name="Gharbi K."/>
            <person name="Hall N."/>
            <person name="Watson M."/>
            <person name="Adriaenssens E.M."/>
            <person name="Foster-Nyarko E."/>
            <person name="Jarju S."/>
            <person name="Secka A."/>
            <person name="Antonio M."/>
            <person name="Oren A."/>
            <person name="Chaudhuri R.R."/>
            <person name="La Ragione R."/>
            <person name="Hildebrand F."/>
            <person name="Pallen M.J."/>
        </authorList>
    </citation>
    <scope>NUCLEOTIDE SEQUENCE</scope>
    <source>
        <strain evidence="2">USAMLcec4-12693</strain>
    </source>
</reference>
<dbReference type="PANTHER" id="PTHR43196:SF2">
    <property type="entry name" value="PHOSPHOADENOSINE PHOSPHOSULFATE REDUCTASE"/>
    <property type="match status" value="1"/>
</dbReference>
<evidence type="ECO:0000259" key="1">
    <source>
        <dbReference type="Pfam" id="PF01507"/>
    </source>
</evidence>
<dbReference type="GO" id="GO:0003824">
    <property type="term" value="F:catalytic activity"/>
    <property type="evidence" value="ECO:0007669"/>
    <property type="project" value="InterPro"/>
</dbReference>
<dbReference type="SUPFAM" id="SSF52402">
    <property type="entry name" value="Adenine nucleotide alpha hydrolases-like"/>
    <property type="match status" value="2"/>
</dbReference>
<reference evidence="2" key="2">
    <citation type="submission" date="2021-09" db="EMBL/GenBank/DDBJ databases">
        <authorList>
            <person name="Gilroy R."/>
        </authorList>
    </citation>
    <scope>NUCLEOTIDE SEQUENCE</scope>
    <source>
        <strain evidence="2">USAMLcec4-12693</strain>
    </source>
</reference>
<evidence type="ECO:0000313" key="3">
    <source>
        <dbReference type="Proteomes" id="UP000813420"/>
    </source>
</evidence>
<protein>
    <submittedName>
        <fullName evidence="2">Phosphoadenosine phosphosulfate reductase family protein</fullName>
    </submittedName>
</protein>
<dbReference type="InterPro" id="IPR014729">
    <property type="entry name" value="Rossmann-like_a/b/a_fold"/>
</dbReference>
<gene>
    <name evidence="2" type="ORF">K8V39_05010</name>
</gene>
<sequence length="394" mass="45289">MKGASLRPGQGYTGLLEEMAKKEVYRSRVYTERPAYADFDAPAKFTAIQSIIAKRLYEHPNAICSYSGGADSDILIHLLETTRKAFGFPPVKYVFFNTGLEMKAIKDHVRETAEKYDVEIEEYRPKVNIVTATRRYGVPFVSKIMSAGLEGWQKKGIPLSIAEEYENAEDKAAKRKELKERYPGCETTINFLCCCNSAGEPRPNIQLVINSSKYMRDFVGEYPPDFQISARCCDYCKKQVAHSAQRDYDMVITGERRDEGGMRSVPRKDSSSMCFTETGDGKYRLRPLYYVSDSDKAWYKDFYGIRYSDAYEVYGLTRTGCCGCPISYKAVEDLEKIRPYEPNVVKAAWNIFGKSYEYRQKYNAYKDERKRHEEEEAKEIEGQMSIFDFPEALP</sequence>
<dbReference type="EMBL" id="DYXE01000048">
    <property type="protein sequence ID" value="HJH49605.1"/>
    <property type="molecule type" value="Genomic_DNA"/>
</dbReference>
<dbReference type="AlphaFoldDB" id="A0A9D3AIU9"/>